<feature type="region of interest" description="Disordered" evidence="2">
    <location>
        <begin position="91"/>
        <end position="130"/>
    </location>
</feature>
<evidence type="ECO:0000256" key="2">
    <source>
        <dbReference type="SAM" id="MobiDB-lite"/>
    </source>
</evidence>
<evidence type="ECO:0000313" key="4">
    <source>
        <dbReference type="Proteomes" id="UP000729402"/>
    </source>
</evidence>
<dbReference type="Proteomes" id="UP000729402">
    <property type="component" value="Unassembled WGS sequence"/>
</dbReference>
<proteinExistence type="predicted"/>
<name>A0A8J5VFM1_ZIZPA</name>
<accession>A0A8J5VFM1</accession>
<dbReference type="OrthoDB" id="695057at2759"/>
<sequence>MGKAEAFIPNSGGVTVSDFGDDEGLPETNNSKKRGRVSNKKKTKMPLGGTKRVRATPRSETAPGVSTSVDTVVVQGKEEHDPQPVLDWSIFDDPSNTHEDEVPEQLEVAPEGKSTTCSKKPRPPTKGTLLDNMTKALGRRLPIQVAAENKRPKKHVNNMLQEAKTTNKGYIAGQYDKSFGKKEVSEKNKRNRGKSMMENMLVQPAEGLDTAISSTEIVSRVLSQTSVASIFLKNAGLETPGTKSAASSTREAQLREQLQAEKQRANLLQQELDTLKKKAE</sequence>
<evidence type="ECO:0000313" key="3">
    <source>
        <dbReference type="EMBL" id="KAG8064980.1"/>
    </source>
</evidence>
<protein>
    <submittedName>
        <fullName evidence="3">Uncharacterized protein</fullName>
    </submittedName>
</protein>
<dbReference type="AlphaFoldDB" id="A0A8J5VFM1"/>
<feature type="region of interest" description="Disordered" evidence="2">
    <location>
        <begin position="1"/>
        <end position="70"/>
    </location>
</feature>
<evidence type="ECO:0000256" key="1">
    <source>
        <dbReference type="SAM" id="Coils"/>
    </source>
</evidence>
<gene>
    <name evidence="3" type="ORF">GUJ93_ZPchr0004g39696</name>
</gene>
<comment type="caution">
    <text evidence="3">The sequence shown here is derived from an EMBL/GenBank/DDBJ whole genome shotgun (WGS) entry which is preliminary data.</text>
</comment>
<keyword evidence="1" id="KW-0175">Coiled coil</keyword>
<reference evidence="3" key="1">
    <citation type="journal article" date="2021" name="bioRxiv">
        <title>Whole Genome Assembly and Annotation of Northern Wild Rice, Zizania palustris L., Supports a Whole Genome Duplication in the Zizania Genus.</title>
        <authorList>
            <person name="Haas M."/>
            <person name="Kono T."/>
            <person name="Macchietto M."/>
            <person name="Millas R."/>
            <person name="McGilp L."/>
            <person name="Shao M."/>
            <person name="Duquette J."/>
            <person name="Hirsch C.N."/>
            <person name="Kimball J."/>
        </authorList>
    </citation>
    <scope>NUCLEOTIDE SEQUENCE</scope>
    <source>
        <tissue evidence="3">Fresh leaf tissue</tissue>
    </source>
</reference>
<reference evidence="3" key="2">
    <citation type="submission" date="2021-02" db="EMBL/GenBank/DDBJ databases">
        <authorList>
            <person name="Kimball J.A."/>
            <person name="Haas M.W."/>
            <person name="Macchietto M."/>
            <person name="Kono T."/>
            <person name="Duquette J."/>
            <person name="Shao M."/>
        </authorList>
    </citation>
    <scope>NUCLEOTIDE SEQUENCE</scope>
    <source>
        <tissue evidence="3">Fresh leaf tissue</tissue>
    </source>
</reference>
<feature type="coiled-coil region" evidence="1">
    <location>
        <begin position="250"/>
        <end position="278"/>
    </location>
</feature>
<dbReference type="EMBL" id="JAAALK010000285">
    <property type="protein sequence ID" value="KAG8064980.1"/>
    <property type="molecule type" value="Genomic_DNA"/>
</dbReference>
<organism evidence="3 4">
    <name type="scientific">Zizania palustris</name>
    <name type="common">Northern wild rice</name>
    <dbReference type="NCBI Taxonomy" id="103762"/>
    <lineage>
        <taxon>Eukaryota</taxon>
        <taxon>Viridiplantae</taxon>
        <taxon>Streptophyta</taxon>
        <taxon>Embryophyta</taxon>
        <taxon>Tracheophyta</taxon>
        <taxon>Spermatophyta</taxon>
        <taxon>Magnoliopsida</taxon>
        <taxon>Liliopsida</taxon>
        <taxon>Poales</taxon>
        <taxon>Poaceae</taxon>
        <taxon>BOP clade</taxon>
        <taxon>Oryzoideae</taxon>
        <taxon>Oryzeae</taxon>
        <taxon>Zizaniinae</taxon>
        <taxon>Zizania</taxon>
    </lineage>
</organism>
<keyword evidence="4" id="KW-1185">Reference proteome</keyword>
<feature type="compositionally biased region" description="Basic residues" evidence="2">
    <location>
        <begin position="31"/>
        <end position="44"/>
    </location>
</feature>